<dbReference type="SUPFAM" id="SSF56112">
    <property type="entry name" value="Protein kinase-like (PK-like)"/>
    <property type="match status" value="1"/>
</dbReference>
<dbReference type="Pfam" id="PF00069">
    <property type="entry name" value="Pkinase"/>
    <property type="match status" value="1"/>
</dbReference>
<dbReference type="CDD" id="cd11630">
    <property type="entry name" value="HR1_PKN1_2"/>
    <property type="match status" value="1"/>
</dbReference>
<dbReference type="GO" id="GO:0032154">
    <property type="term" value="C:cleavage furrow"/>
    <property type="evidence" value="ECO:0007669"/>
    <property type="project" value="UniProtKB-SubCell"/>
</dbReference>
<keyword evidence="14" id="KW-0418">Kinase</keyword>
<dbReference type="Pfam" id="PF00433">
    <property type="entry name" value="Pkinase_C"/>
    <property type="match status" value="1"/>
</dbReference>
<keyword evidence="20" id="KW-0539">Nucleus</keyword>
<evidence type="ECO:0000256" key="12">
    <source>
        <dbReference type="ARBA" id="ARBA00022737"/>
    </source>
</evidence>
<comment type="similarity">
    <text evidence="6">Belongs to the protein kinase superfamily. AGC Ser/Thr protein kinase family. PKC subfamily.</text>
</comment>
<dbReference type="InterPro" id="IPR036274">
    <property type="entry name" value="HR1_rpt_sf"/>
</dbReference>
<dbReference type="InterPro" id="IPR017892">
    <property type="entry name" value="Pkinase_C"/>
</dbReference>
<dbReference type="SMART" id="SM00220">
    <property type="entry name" value="S_TKc"/>
    <property type="match status" value="1"/>
</dbReference>
<keyword evidence="12" id="KW-0677">Repeat</keyword>
<reference evidence="35 36" key="1">
    <citation type="submission" date="2019-05" db="EMBL/GenBank/DDBJ databases">
        <title>A Chromosome-scale Meerkat (S. suricatta) Genome Assembly.</title>
        <authorList>
            <person name="Dudchenko O."/>
            <person name="Lieberman Aiden E."/>
            <person name="Tung J."/>
            <person name="Barreiro L.B."/>
            <person name="Clutton-Brock T.H."/>
        </authorList>
    </citation>
    <scope>NUCLEOTIDE SEQUENCE [LARGE SCALE GENOMIC DNA]</scope>
</reference>
<keyword evidence="16" id="KW-0805">Transcription regulation</keyword>
<evidence type="ECO:0000256" key="17">
    <source>
        <dbReference type="ARBA" id="ARBA00023054"/>
    </source>
</evidence>
<dbReference type="Ensembl" id="ENSSSUT00005036315.1">
    <property type="protein sequence ID" value="ENSSSUP00005031830.1"/>
    <property type="gene ID" value="ENSSSUG00005020512.1"/>
</dbReference>
<evidence type="ECO:0000256" key="3">
    <source>
        <dbReference type="ARBA" id="ARBA00004370"/>
    </source>
</evidence>
<feature type="region of interest" description="Disordered" evidence="31">
    <location>
        <begin position="822"/>
        <end position="841"/>
    </location>
</feature>
<dbReference type="GO" id="GO:0030496">
    <property type="term" value="C:midbody"/>
    <property type="evidence" value="ECO:0007669"/>
    <property type="project" value="UniProtKB-SubCell"/>
</dbReference>
<evidence type="ECO:0000256" key="27">
    <source>
        <dbReference type="ARBA" id="ARBA00080562"/>
    </source>
</evidence>
<evidence type="ECO:0000256" key="24">
    <source>
        <dbReference type="ARBA" id="ARBA00075876"/>
    </source>
</evidence>
<dbReference type="AlphaFoldDB" id="A0A673VEF8"/>
<proteinExistence type="inferred from homology"/>
<comment type="catalytic activity">
    <reaction evidence="22">
        <text>L-seryl-[protein] + ATP = O-phospho-L-seryl-[protein] + ADP + H(+)</text>
        <dbReference type="Rhea" id="RHEA:17989"/>
        <dbReference type="Rhea" id="RHEA-COMP:9863"/>
        <dbReference type="Rhea" id="RHEA-COMP:11604"/>
        <dbReference type="ChEBI" id="CHEBI:15378"/>
        <dbReference type="ChEBI" id="CHEBI:29999"/>
        <dbReference type="ChEBI" id="CHEBI:30616"/>
        <dbReference type="ChEBI" id="CHEBI:83421"/>
        <dbReference type="ChEBI" id="CHEBI:456216"/>
        <dbReference type="EC" id="2.7.11.13"/>
    </reaction>
</comment>
<keyword evidence="8" id="KW-0963">Cytoplasm</keyword>
<dbReference type="PROSITE" id="PS51285">
    <property type="entry name" value="AGC_KINASE_CTER"/>
    <property type="match status" value="1"/>
</dbReference>
<evidence type="ECO:0000256" key="5">
    <source>
        <dbReference type="ARBA" id="ARBA00004626"/>
    </source>
</evidence>
<dbReference type="InterPro" id="IPR011009">
    <property type="entry name" value="Kinase-like_dom_sf"/>
</dbReference>
<keyword evidence="36" id="KW-1185">Reference proteome</keyword>
<dbReference type="CDD" id="cd11622">
    <property type="entry name" value="HR1_PKN_1"/>
    <property type="match status" value="1"/>
</dbReference>
<gene>
    <name evidence="35" type="primary">PKN1</name>
</gene>
<evidence type="ECO:0000256" key="23">
    <source>
        <dbReference type="ARBA" id="ARBA00072336"/>
    </source>
</evidence>
<evidence type="ECO:0000256" key="8">
    <source>
        <dbReference type="ARBA" id="ARBA00022490"/>
    </source>
</evidence>
<dbReference type="SUPFAM" id="SSF46585">
    <property type="entry name" value="HR1 repeat"/>
    <property type="match status" value="3"/>
</dbReference>
<name>A0A673VEF8_SURSU</name>
<evidence type="ECO:0000256" key="21">
    <source>
        <dbReference type="ARBA" id="ARBA00047272"/>
    </source>
</evidence>
<evidence type="ECO:0000313" key="35">
    <source>
        <dbReference type="Ensembl" id="ENSSSUP00005031830.1"/>
    </source>
</evidence>
<keyword evidence="18" id="KW-0472">Membrane</keyword>
<evidence type="ECO:0000256" key="4">
    <source>
        <dbReference type="ARBA" id="ARBA00004496"/>
    </source>
</evidence>
<feature type="domain" description="AGC-kinase C-terminal" evidence="33">
    <location>
        <begin position="795"/>
        <end position="862"/>
    </location>
</feature>
<evidence type="ECO:0000313" key="36">
    <source>
        <dbReference type="Proteomes" id="UP000472268"/>
    </source>
</evidence>
<dbReference type="FunFam" id="1.10.287.160:FF:000003">
    <property type="entry name" value="Putative serine/threonine-protein kinase N2"/>
    <property type="match status" value="1"/>
</dbReference>
<evidence type="ECO:0000256" key="13">
    <source>
        <dbReference type="ARBA" id="ARBA00022741"/>
    </source>
</evidence>
<reference evidence="35" key="3">
    <citation type="submission" date="2025-09" db="UniProtKB">
        <authorList>
            <consortium name="Ensembl"/>
        </authorList>
    </citation>
    <scope>IDENTIFICATION</scope>
</reference>
<dbReference type="EC" id="2.7.11.13" evidence="7"/>
<evidence type="ECO:0000256" key="30">
    <source>
        <dbReference type="SAM" id="Coils"/>
    </source>
</evidence>
<feature type="domain" description="REM-1" evidence="34">
    <location>
        <begin position="119"/>
        <end position="200"/>
    </location>
</feature>
<dbReference type="InterPro" id="IPR008271">
    <property type="entry name" value="Ser/Thr_kinase_AS"/>
</dbReference>
<dbReference type="GO" id="GO:0005524">
    <property type="term" value="F:ATP binding"/>
    <property type="evidence" value="ECO:0007669"/>
    <property type="project" value="UniProtKB-UniRule"/>
</dbReference>
<dbReference type="Pfam" id="PF02185">
    <property type="entry name" value="HR1"/>
    <property type="match status" value="3"/>
</dbReference>
<dbReference type="PANTHER" id="PTHR24351">
    <property type="entry name" value="RIBOSOMAL PROTEIN S6 KINASE"/>
    <property type="match status" value="1"/>
</dbReference>
<accession>A0A673VEF8</accession>
<feature type="domain" description="Protein kinase" evidence="32">
    <location>
        <begin position="535"/>
        <end position="794"/>
    </location>
</feature>
<dbReference type="FunFam" id="3.30.200.20:FF:000058">
    <property type="entry name" value="Putative serine/threonine-protein kinase N2"/>
    <property type="match status" value="1"/>
</dbReference>
<dbReference type="PROSITE" id="PS50011">
    <property type="entry name" value="PROTEIN_KINASE_DOM"/>
    <property type="match status" value="1"/>
</dbReference>
<keyword evidence="13 29" id="KW-0547">Nucleotide-binding</keyword>
<dbReference type="InterPro" id="IPR011072">
    <property type="entry name" value="HR1_rho-bd"/>
</dbReference>
<comment type="subcellular location">
    <subcellularLocation>
        <location evidence="5">Cleavage furrow</location>
    </subcellularLocation>
    <subcellularLocation>
        <location evidence="4">Cytoplasm</location>
    </subcellularLocation>
    <subcellularLocation>
        <location evidence="3">Membrane</location>
    </subcellularLocation>
    <subcellularLocation>
        <location evidence="2">Midbody</location>
    </subcellularLocation>
    <subcellularLocation>
        <location evidence="1">Nucleus</location>
    </subcellularLocation>
</comment>
<feature type="compositionally biased region" description="Low complexity" evidence="31">
    <location>
        <begin position="493"/>
        <end position="519"/>
    </location>
</feature>
<sequence>MAQANPPLDQELESEPRSWSLLEQLGLAGADLAAPGVQQQLELERERLRREIRKELKLKEGAENLRRATTDLGRSLGPVELLLRGSSRRLDLLHQQLQELHAHVVLPDPAAAAGDAPQSPGAGSQACSATNLSRVAGLEKQLAIELKVKQGAENMIQTYSNGSTKDRKLLLTAQQMLQDSKTKIDIIRMQLRRAGQLESQAAPDDAQGSPDLGSVELRIEELRHHFRVEHAVAEGAKNVLRLLSAAKAPDRKAVSEAQEKLTESNQKLGLLREALERRLGELPADHPKGRLLREELAAASSAAFSARLAGPFPPTHYSTLCKPAPLTGTLEVRVVGCRDLPETIPWNSSPSVGTPGTPDSRTSFLSRPARGLYSRSGSLSGRSSLKVEAENTVTFHDPVIERIPRLRRQKKIFSKQQGKTFQRARQMNIDVATWVRLLRRLIPNATATGTFSPGASPGPEARSTGDVSVEKLNLGADSDGLPQKSPLGPPSSPLSLSSPIQEATTTPELPLETQETPGPALCSPLRKSPLTLEDFKFLAVLGRGHFGKVLLSEFRPSGELFAIKALKKGDIVARDEVESLMCEKRILAAVTRAGHPFLVNLFGCFQTPEHVCFVMEYSAGGDLMLHIHSDVFSEPRAVFYSACVVLGLQFLHEHKIVYRDLKLDNLLLDTEGYVKIADFGLCKEGMGYGDRTSTFCGTPEFLAPEVLTDTSYTRAVDWWGLGVLLYEMLVGESPFPGDDEEEVFDSIVNDEVRYPRFLSAEAIGIMRRLLRRNPERRLGSSERDAEDVKKQPFFRTLGWDTLLARRLPPPFVPTLSGRTDVSNFDEEFTGEAPTLSPPRDARPLSAIEQAAFRDFDFVARGC</sequence>
<keyword evidence="10" id="KW-0597">Phosphoprotein</keyword>
<evidence type="ECO:0000256" key="14">
    <source>
        <dbReference type="ARBA" id="ARBA00022777"/>
    </source>
</evidence>
<feature type="binding site" evidence="29">
    <location>
        <position position="564"/>
    </location>
    <ligand>
        <name>ATP</name>
        <dbReference type="ChEBI" id="CHEBI:30616"/>
    </ligand>
</feature>
<evidence type="ECO:0000259" key="34">
    <source>
        <dbReference type="PROSITE" id="PS51860"/>
    </source>
</evidence>
<evidence type="ECO:0000256" key="11">
    <source>
        <dbReference type="ARBA" id="ARBA00022679"/>
    </source>
</evidence>
<dbReference type="GO" id="GO:0005737">
    <property type="term" value="C:cytoplasm"/>
    <property type="evidence" value="ECO:0007669"/>
    <property type="project" value="UniProtKB-SubCell"/>
</dbReference>
<evidence type="ECO:0000256" key="2">
    <source>
        <dbReference type="ARBA" id="ARBA00004214"/>
    </source>
</evidence>
<dbReference type="PROSITE" id="PS51860">
    <property type="entry name" value="REM_1"/>
    <property type="match status" value="3"/>
</dbReference>
<dbReference type="GO" id="GO:0004697">
    <property type="term" value="F:diacylglycerol-dependent serine/threonine kinase activity"/>
    <property type="evidence" value="ECO:0007669"/>
    <property type="project" value="UniProtKB-EC"/>
</dbReference>
<evidence type="ECO:0000256" key="16">
    <source>
        <dbReference type="ARBA" id="ARBA00023015"/>
    </source>
</evidence>
<evidence type="ECO:0000256" key="6">
    <source>
        <dbReference type="ARBA" id="ARBA00005490"/>
    </source>
</evidence>
<dbReference type="FunFam" id="1.10.287.160:FF:000001">
    <property type="entry name" value="Putative serine/threonine-protein kinase N2"/>
    <property type="match status" value="1"/>
</dbReference>
<feature type="domain" description="REM-1" evidence="34">
    <location>
        <begin position="31"/>
        <end position="106"/>
    </location>
</feature>
<evidence type="ECO:0000256" key="31">
    <source>
        <dbReference type="SAM" id="MobiDB-lite"/>
    </source>
</evidence>
<keyword evidence="19" id="KW-0804">Transcription</keyword>
<dbReference type="OMA" id="CTELRIE"/>
<dbReference type="InterPro" id="IPR037313">
    <property type="entry name" value="PKN_HR1_1"/>
</dbReference>
<feature type="domain" description="REM-1" evidence="34">
    <location>
        <begin position="203"/>
        <end position="284"/>
    </location>
</feature>
<feature type="region of interest" description="Disordered" evidence="31">
    <location>
        <begin position="446"/>
        <end position="523"/>
    </location>
</feature>
<evidence type="ECO:0000256" key="26">
    <source>
        <dbReference type="ARBA" id="ARBA00079335"/>
    </source>
</evidence>
<evidence type="ECO:0000256" key="29">
    <source>
        <dbReference type="PROSITE-ProRule" id="PRU10141"/>
    </source>
</evidence>
<evidence type="ECO:0000256" key="19">
    <source>
        <dbReference type="ARBA" id="ARBA00023163"/>
    </source>
</evidence>
<feature type="region of interest" description="Disordered" evidence="31">
    <location>
        <begin position="346"/>
        <end position="365"/>
    </location>
</feature>
<dbReference type="SMART" id="SM00742">
    <property type="entry name" value="Hr1"/>
    <property type="match status" value="3"/>
</dbReference>
<dbReference type="Gene3D" id="3.30.200.20">
    <property type="entry name" value="Phosphorylase Kinase, domain 1"/>
    <property type="match status" value="1"/>
</dbReference>
<dbReference type="InterPro" id="IPR037317">
    <property type="entry name" value="PKN1_HR1_2"/>
</dbReference>
<dbReference type="Gene3D" id="1.10.510.10">
    <property type="entry name" value="Transferase(Phosphotransferase) domain 1"/>
    <property type="match status" value="1"/>
</dbReference>
<dbReference type="InterPro" id="IPR017441">
    <property type="entry name" value="Protein_kinase_ATP_BS"/>
</dbReference>
<dbReference type="FunFam" id="1.10.287.160:FF:000002">
    <property type="entry name" value="Putative serine/threonine-protein kinase N2"/>
    <property type="match status" value="1"/>
</dbReference>
<keyword evidence="9" id="KW-0723">Serine/threonine-protein kinase</keyword>
<dbReference type="FunFam" id="1.10.510.10:FF:000038">
    <property type="entry name" value="serine/threonine-protein kinase N2 isoform X1"/>
    <property type="match status" value="1"/>
</dbReference>
<evidence type="ECO:0000259" key="32">
    <source>
        <dbReference type="PROSITE" id="PS50011"/>
    </source>
</evidence>
<dbReference type="GO" id="GO:0031267">
    <property type="term" value="F:small GTPase binding"/>
    <property type="evidence" value="ECO:0007669"/>
    <property type="project" value="InterPro"/>
</dbReference>
<organism evidence="35 36">
    <name type="scientific">Suricata suricatta</name>
    <name type="common">Meerkat</name>
    <dbReference type="NCBI Taxonomy" id="37032"/>
    <lineage>
        <taxon>Eukaryota</taxon>
        <taxon>Metazoa</taxon>
        <taxon>Chordata</taxon>
        <taxon>Craniata</taxon>
        <taxon>Vertebrata</taxon>
        <taxon>Euteleostomi</taxon>
        <taxon>Mammalia</taxon>
        <taxon>Eutheria</taxon>
        <taxon>Laurasiatheria</taxon>
        <taxon>Carnivora</taxon>
        <taxon>Feliformia</taxon>
        <taxon>Herpestidae</taxon>
        <taxon>Suricata</taxon>
    </lineage>
</organism>
<reference evidence="35" key="2">
    <citation type="submission" date="2025-08" db="UniProtKB">
        <authorList>
            <consortium name="Ensembl"/>
        </authorList>
    </citation>
    <scope>IDENTIFICATION</scope>
</reference>
<feature type="coiled-coil region" evidence="30">
    <location>
        <begin position="38"/>
        <end position="65"/>
    </location>
</feature>
<evidence type="ECO:0000256" key="22">
    <source>
        <dbReference type="ARBA" id="ARBA00047470"/>
    </source>
</evidence>
<keyword evidence="15 29" id="KW-0067">ATP-binding</keyword>
<dbReference type="SMART" id="SM00133">
    <property type="entry name" value="S_TK_X"/>
    <property type="match status" value="1"/>
</dbReference>
<protein>
    <recommendedName>
        <fullName evidence="23">Serine/threonine-protein kinase N1</fullName>
        <ecNumber evidence="7">2.7.11.13</ecNumber>
    </recommendedName>
    <alternativeName>
        <fullName evidence="24">Protein kinase C-like 1</fullName>
    </alternativeName>
    <alternativeName>
        <fullName evidence="25">Protein kinase C-like PKN</fullName>
    </alternativeName>
    <alternativeName>
        <fullName evidence="27">Protein-kinase C-related kinase 1</fullName>
    </alternativeName>
    <alternativeName>
        <fullName evidence="26">Serine-threonine protein kinase N</fullName>
    </alternativeName>
</protein>
<evidence type="ECO:0000256" key="20">
    <source>
        <dbReference type="ARBA" id="ARBA00023242"/>
    </source>
</evidence>
<keyword evidence="11" id="KW-0808">Transferase</keyword>
<dbReference type="Gene3D" id="1.10.287.160">
    <property type="entry name" value="HR1 repeat"/>
    <property type="match status" value="3"/>
</dbReference>
<evidence type="ECO:0000256" key="15">
    <source>
        <dbReference type="ARBA" id="ARBA00022840"/>
    </source>
</evidence>
<dbReference type="PROSITE" id="PS00108">
    <property type="entry name" value="PROTEIN_KINASE_ST"/>
    <property type="match status" value="1"/>
</dbReference>
<evidence type="ECO:0000256" key="9">
    <source>
        <dbReference type="ARBA" id="ARBA00022527"/>
    </source>
</evidence>
<dbReference type="InterPro" id="IPR000719">
    <property type="entry name" value="Prot_kinase_dom"/>
</dbReference>
<evidence type="ECO:0000256" key="1">
    <source>
        <dbReference type="ARBA" id="ARBA00004123"/>
    </source>
</evidence>
<evidence type="ECO:0000256" key="10">
    <source>
        <dbReference type="ARBA" id="ARBA00022553"/>
    </source>
</evidence>
<evidence type="ECO:0000256" key="7">
    <source>
        <dbReference type="ARBA" id="ARBA00012429"/>
    </source>
</evidence>
<dbReference type="PROSITE" id="PS00107">
    <property type="entry name" value="PROTEIN_KINASE_ATP"/>
    <property type="match status" value="1"/>
</dbReference>
<evidence type="ECO:0000256" key="25">
    <source>
        <dbReference type="ARBA" id="ARBA00077669"/>
    </source>
</evidence>
<dbReference type="GO" id="GO:0005634">
    <property type="term" value="C:nucleus"/>
    <property type="evidence" value="ECO:0007669"/>
    <property type="project" value="UniProtKB-SubCell"/>
</dbReference>
<comment type="catalytic activity">
    <reaction evidence="21">
        <text>L-threonyl-[protein] + ATP = O-phospho-L-threonyl-[protein] + ADP + H(+)</text>
        <dbReference type="Rhea" id="RHEA:46608"/>
        <dbReference type="Rhea" id="RHEA-COMP:11060"/>
        <dbReference type="Rhea" id="RHEA-COMP:11605"/>
        <dbReference type="ChEBI" id="CHEBI:15378"/>
        <dbReference type="ChEBI" id="CHEBI:30013"/>
        <dbReference type="ChEBI" id="CHEBI:30616"/>
        <dbReference type="ChEBI" id="CHEBI:61977"/>
        <dbReference type="ChEBI" id="CHEBI:456216"/>
        <dbReference type="EC" id="2.7.11.13"/>
    </reaction>
</comment>
<dbReference type="CDD" id="cd05589">
    <property type="entry name" value="STKc_PKN"/>
    <property type="match status" value="1"/>
</dbReference>
<dbReference type="Proteomes" id="UP000472268">
    <property type="component" value="Chromosome 12"/>
</dbReference>
<dbReference type="GO" id="GO:0007165">
    <property type="term" value="P:signal transduction"/>
    <property type="evidence" value="ECO:0007669"/>
    <property type="project" value="InterPro"/>
</dbReference>
<evidence type="ECO:0000256" key="28">
    <source>
        <dbReference type="PROSITE-ProRule" id="PRU01207"/>
    </source>
</evidence>
<keyword evidence="17 28" id="KW-0175">Coiled coil</keyword>
<evidence type="ECO:0000259" key="33">
    <source>
        <dbReference type="PROSITE" id="PS51285"/>
    </source>
</evidence>
<evidence type="ECO:0000256" key="18">
    <source>
        <dbReference type="ARBA" id="ARBA00023136"/>
    </source>
</evidence>
<dbReference type="InterPro" id="IPR000961">
    <property type="entry name" value="AGC-kinase_C"/>
</dbReference>